<dbReference type="Gene3D" id="3.30.530.20">
    <property type="match status" value="1"/>
</dbReference>
<dbReference type="Pfam" id="PF01370">
    <property type="entry name" value="Epimerase"/>
    <property type="match status" value="1"/>
</dbReference>
<dbReference type="PANTHER" id="PTHR11092:SF0">
    <property type="entry name" value="EPIMERASE FAMILY PROTEIN SDR39U1"/>
    <property type="match status" value="1"/>
</dbReference>
<dbReference type="OrthoDB" id="9801773at2"/>
<dbReference type="InterPro" id="IPR001509">
    <property type="entry name" value="Epimerase_deHydtase"/>
</dbReference>
<dbReference type="Gene3D" id="3.40.50.720">
    <property type="entry name" value="NAD(P)-binding Rossmann-like Domain"/>
    <property type="match status" value="1"/>
</dbReference>
<dbReference type="InterPro" id="IPR023393">
    <property type="entry name" value="START-like_dom_sf"/>
</dbReference>
<dbReference type="EMBL" id="LZIN01000049">
    <property type="protein sequence ID" value="OBG06450.1"/>
    <property type="molecule type" value="Genomic_DNA"/>
</dbReference>
<dbReference type="Pfam" id="PF08338">
    <property type="entry name" value="DUF1731"/>
    <property type="match status" value="1"/>
</dbReference>
<dbReference type="RefSeq" id="WP_064855022.1">
    <property type="nucleotide sequence ID" value="NZ_LZIM01000035.1"/>
</dbReference>
<evidence type="ECO:0000256" key="1">
    <source>
        <dbReference type="ARBA" id="ARBA00009353"/>
    </source>
</evidence>
<comment type="similarity">
    <text evidence="1">Belongs to the NAD(P)-dependent epimerase/dehydratase family. SDR39U1 subfamily.</text>
</comment>
<dbReference type="SUPFAM" id="SSF51735">
    <property type="entry name" value="NAD(P)-binding Rossmann-fold domains"/>
    <property type="match status" value="1"/>
</dbReference>
<dbReference type="AlphaFoldDB" id="A0A1A2EQN6"/>
<evidence type="ECO:0000313" key="4">
    <source>
        <dbReference type="EMBL" id="OBG06450.1"/>
    </source>
</evidence>
<evidence type="ECO:0000259" key="3">
    <source>
        <dbReference type="Pfam" id="PF08338"/>
    </source>
</evidence>
<feature type="domain" description="NAD-dependent epimerase/dehydratase" evidence="2">
    <location>
        <begin position="156"/>
        <end position="360"/>
    </location>
</feature>
<protein>
    <submittedName>
        <fullName evidence="4">TIGR01777 family protein</fullName>
    </submittedName>
</protein>
<comment type="caution">
    <text evidence="4">The sequence shown here is derived from an EMBL/GenBank/DDBJ whole genome shotgun (WGS) entry which is preliminary data.</text>
</comment>
<reference evidence="5" key="1">
    <citation type="submission" date="2016-06" db="EMBL/GenBank/DDBJ databases">
        <authorList>
            <person name="Sutton G."/>
            <person name="Brinkac L."/>
            <person name="Sanka R."/>
            <person name="Adams M."/>
            <person name="Lau E."/>
            <person name="Mehaffy C."/>
            <person name="Tameris M."/>
            <person name="Hatherill M."/>
            <person name="Hanekom W."/>
            <person name="Mahomed H."/>
            <person name="Mcshane H."/>
        </authorList>
    </citation>
    <scope>NUCLEOTIDE SEQUENCE [LARGE SCALE GENOMIC DNA]</scope>
    <source>
        <strain evidence="5">852014-51077_SCH5608930-a</strain>
    </source>
</reference>
<organism evidence="4 5">
    <name type="scientific">Mycolicibacter sinensis (strain JDM601)</name>
    <name type="common">Mycobacterium sinense</name>
    <dbReference type="NCBI Taxonomy" id="875328"/>
    <lineage>
        <taxon>Bacteria</taxon>
        <taxon>Bacillati</taxon>
        <taxon>Actinomycetota</taxon>
        <taxon>Actinomycetes</taxon>
        <taxon>Mycobacteriales</taxon>
        <taxon>Mycobacteriaceae</taxon>
        <taxon>Mycolicibacter</taxon>
    </lineage>
</organism>
<accession>A0A1A2EQN6</accession>
<gene>
    <name evidence="4" type="ORF">A5771_08155</name>
</gene>
<feature type="domain" description="DUF1731" evidence="3">
    <location>
        <begin position="398"/>
        <end position="446"/>
    </location>
</feature>
<dbReference type="CDD" id="cd07820">
    <property type="entry name" value="SRPBCC_3"/>
    <property type="match status" value="1"/>
</dbReference>
<dbReference type="InterPro" id="IPR036291">
    <property type="entry name" value="NAD(P)-bd_dom_sf"/>
</dbReference>
<sequence>MGLVFSSAVAAPPADVFAWHERPGAFTRLSPPWQPMHLVAEADSLRDGTAELAFPGGLRWIAEHQPGGYDPPRRFVDAIGGRGLASLPARTAMRWRHTHEFDDLGDGRTQVTDRVETPIPESMLRPMFIYRHRQLADDLAAHQRAAEHGLAPTTVAISGASGLVGSALAAFLSTGGHRVIRLVRRAAANPGERQWNPDDPNPDLLAGVDAVIHLAGASIAGRFTAEHRRAIRDSRIAPTRRLAELVARSSAGPTTLVCASAVGYYGYDRGDEILTEDSQRGDGFLADVVADWEDALAPAEQSGKRVVRIRTGIVQSPRGGTLRLMRPLFAAGLGGRLGDGRQWLPWIGIDDLIDVYHRALWDTGLSGPVNAVAPNPVRNSEYTKTLGRVLRRPTILPVPALGPRLLLGGQGARELACASQRVLPGRLQDADHRFRAPELEQALRHLLGRAG</sequence>
<dbReference type="Proteomes" id="UP000093985">
    <property type="component" value="Unassembled WGS sequence"/>
</dbReference>
<name>A0A1A2EQN6_MYCSD</name>
<dbReference type="PANTHER" id="PTHR11092">
    <property type="entry name" value="SUGAR NUCLEOTIDE EPIMERASE RELATED"/>
    <property type="match status" value="1"/>
</dbReference>
<dbReference type="InterPro" id="IPR013549">
    <property type="entry name" value="DUF1731"/>
</dbReference>
<evidence type="ECO:0000313" key="5">
    <source>
        <dbReference type="Proteomes" id="UP000093985"/>
    </source>
</evidence>
<dbReference type="InterPro" id="IPR010099">
    <property type="entry name" value="SDR39U1"/>
</dbReference>
<evidence type="ECO:0000259" key="2">
    <source>
        <dbReference type="Pfam" id="PF01370"/>
    </source>
</evidence>
<dbReference type="SUPFAM" id="SSF55961">
    <property type="entry name" value="Bet v1-like"/>
    <property type="match status" value="1"/>
</dbReference>
<proteinExistence type="inferred from homology"/>
<dbReference type="NCBIfam" id="TIGR01777">
    <property type="entry name" value="yfcH"/>
    <property type="match status" value="1"/>
</dbReference>